<keyword evidence="1" id="KW-1185">Reference proteome</keyword>
<accession>A0A0K0FJX6</accession>
<reference evidence="2" key="2">
    <citation type="submission" date="2015-08" db="UniProtKB">
        <authorList>
            <consortium name="WormBaseParasite"/>
        </authorList>
    </citation>
    <scope>IDENTIFICATION</scope>
</reference>
<dbReference type="AlphaFoldDB" id="A0A0K0FJX6"/>
<sequence length="124" mass="14548">MTIWRSFKSSERETRLQGLKLIGDLNSRDRRFFDFFKDYLFDIRVDGNQSVEIAKMNEIKRIFNEDEKFIESLALKALVSLCRNEALPIMELDKNIKPLIDSMSDDELSEFCRLLSLSTIENTS</sequence>
<protein>
    <submittedName>
        <fullName evidence="2">RPOL4c domain-containing protein</fullName>
    </submittedName>
</protein>
<dbReference type="WBParaSite" id="SVE_0933900.1">
    <property type="protein sequence ID" value="SVE_0933900.1"/>
    <property type="gene ID" value="SVE_0933900"/>
</dbReference>
<proteinExistence type="predicted"/>
<dbReference type="STRING" id="75913.A0A0K0FJX6"/>
<evidence type="ECO:0000313" key="2">
    <source>
        <dbReference type="WBParaSite" id="SVE_0933900.1"/>
    </source>
</evidence>
<dbReference type="Proteomes" id="UP000035680">
    <property type="component" value="Unassembled WGS sequence"/>
</dbReference>
<reference evidence="1" key="1">
    <citation type="submission" date="2014-07" db="EMBL/GenBank/DDBJ databases">
        <authorList>
            <person name="Martin A.A"/>
            <person name="De Silva N."/>
        </authorList>
    </citation>
    <scope>NUCLEOTIDE SEQUENCE</scope>
</reference>
<evidence type="ECO:0000313" key="1">
    <source>
        <dbReference type="Proteomes" id="UP000035680"/>
    </source>
</evidence>
<organism evidence="1 2">
    <name type="scientific">Strongyloides venezuelensis</name>
    <name type="common">Threadworm</name>
    <dbReference type="NCBI Taxonomy" id="75913"/>
    <lineage>
        <taxon>Eukaryota</taxon>
        <taxon>Metazoa</taxon>
        <taxon>Ecdysozoa</taxon>
        <taxon>Nematoda</taxon>
        <taxon>Chromadorea</taxon>
        <taxon>Rhabditida</taxon>
        <taxon>Tylenchina</taxon>
        <taxon>Panagrolaimomorpha</taxon>
        <taxon>Strongyloidoidea</taxon>
        <taxon>Strongyloididae</taxon>
        <taxon>Strongyloides</taxon>
    </lineage>
</organism>
<name>A0A0K0FJX6_STRVS</name>